<sequence>MAAGAAAALVAGCGVSVPWDREYACEGQESSVAQFTGAHAPAAVRQSYPLSIDLHVRDPHVFVKGTTSDVRSRSESDTHFAVRSASFWMAGGFDERTGQLTLVEERTLAVAGQVQQVRTSGTYLCHPKGAALRT</sequence>
<comment type="caution">
    <text evidence="1">The sequence shown here is derived from an EMBL/GenBank/DDBJ whole genome shotgun (WGS) entry which is preliminary data.</text>
</comment>
<accession>C5T4W3</accession>
<organism evidence="1 2">
    <name type="scientific">Acidovorax delafieldii 2AN</name>
    <dbReference type="NCBI Taxonomy" id="573060"/>
    <lineage>
        <taxon>Bacteria</taxon>
        <taxon>Pseudomonadati</taxon>
        <taxon>Pseudomonadota</taxon>
        <taxon>Betaproteobacteria</taxon>
        <taxon>Burkholderiales</taxon>
        <taxon>Comamonadaceae</taxon>
        <taxon>Acidovorax</taxon>
    </lineage>
</organism>
<dbReference type="Proteomes" id="UP000003856">
    <property type="component" value="Unassembled WGS sequence"/>
</dbReference>
<keyword evidence="2" id="KW-1185">Reference proteome</keyword>
<evidence type="ECO:0000313" key="2">
    <source>
        <dbReference type="Proteomes" id="UP000003856"/>
    </source>
</evidence>
<dbReference type="AlphaFoldDB" id="C5T4W3"/>
<name>C5T4W3_ACIDE</name>
<protein>
    <submittedName>
        <fullName evidence="1">Uncharacterized protein</fullName>
    </submittedName>
</protein>
<dbReference type="PATRIC" id="fig|573060.9.peg.3174"/>
<reference evidence="1 2" key="1">
    <citation type="submission" date="2009-05" db="EMBL/GenBank/DDBJ databases">
        <title>The draft genome of Acidovorax delafieldii 2AN.</title>
        <authorList>
            <consortium name="US DOE Joint Genome Institute (JGI-PGF)"/>
            <person name="Lucas S."/>
            <person name="Copeland A."/>
            <person name="Lapidus A."/>
            <person name="Glavina del Rio T."/>
            <person name="Tice H."/>
            <person name="Bruce D."/>
            <person name="Goodwin L."/>
            <person name="Pitluck S."/>
            <person name="Larimer F."/>
            <person name="Land M.L."/>
            <person name="Hauser L."/>
            <person name="Shelobolina E.S."/>
            <person name="Picardal F."/>
            <person name="Roden E."/>
            <person name="Emerson D."/>
        </authorList>
    </citation>
    <scope>NUCLEOTIDE SEQUENCE [LARGE SCALE GENOMIC DNA]</scope>
    <source>
        <strain evidence="1 2">2AN</strain>
    </source>
</reference>
<proteinExistence type="predicted"/>
<dbReference type="EMBL" id="ACQT01000054">
    <property type="protein sequence ID" value="EER60474.1"/>
    <property type="molecule type" value="Genomic_DNA"/>
</dbReference>
<evidence type="ECO:0000313" key="1">
    <source>
        <dbReference type="EMBL" id="EER60474.1"/>
    </source>
</evidence>
<gene>
    <name evidence="1" type="ORF">AcdelDRAFT_1943</name>
</gene>